<evidence type="ECO:0000313" key="4">
    <source>
        <dbReference type="EMBL" id="KAI1863595.1"/>
    </source>
</evidence>
<evidence type="ECO:0000256" key="2">
    <source>
        <dbReference type="SAM" id="Phobius"/>
    </source>
</evidence>
<keyword evidence="5" id="KW-1185">Reference proteome</keyword>
<evidence type="ECO:0000256" key="1">
    <source>
        <dbReference type="SAM" id="MobiDB-lite"/>
    </source>
</evidence>
<comment type="caution">
    <text evidence="4">The sequence shown here is derived from an EMBL/GenBank/DDBJ whole genome shotgun (WGS) entry which is preliminary data.</text>
</comment>
<feature type="region of interest" description="Disordered" evidence="1">
    <location>
        <begin position="144"/>
        <end position="179"/>
    </location>
</feature>
<accession>A0A9P9WHL3</accession>
<feature type="chain" id="PRO_5040311358" evidence="3">
    <location>
        <begin position="18"/>
        <end position="270"/>
    </location>
</feature>
<feature type="transmembrane region" description="Helical" evidence="2">
    <location>
        <begin position="185"/>
        <end position="209"/>
    </location>
</feature>
<evidence type="ECO:0000256" key="3">
    <source>
        <dbReference type="SAM" id="SignalP"/>
    </source>
</evidence>
<proteinExistence type="predicted"/>
<keyword evidence="3" id="KW-0732">Signal</keyword>
<feature type="compositionally biased region" description="Low complexity" evidence="1">
    <location>
        <begin position="144"/>
        <end position="155"/>
    </location>
</feature>
<keyword evidence="2" id="KW-1133">Transmembrane helix</keyword>
<dbReference type="EMBL" id="JAFIMR010000025">
    <property type="protein sequence ID" value="KAI1863595.1"/>
    <property type="molecule type" value="Genomic_DNA"/>
</dbReference>
<protein>
    <submittedName>
        <fullName evidence="4">Uncharacterized protein</fullName>
    </submittedName>
</protein>
<feature type="compositionally biased region" description="Polar residues" evidence="1">
    <location>
        <begin position="158"/>
        <end position="171"/>
    </location>
</feature>
<reference evidence="4" key="1">
    <citation type="submission" date="2021-03" db="EMBL/GenBank/DDBJ databases">
        <title>Revisited historic fungal species revealed as producer of novel bioactive compounds through whole genome sequencing and comparative genomics.</title>
        <authorList>
            <person name="Vignolle G.A."/>
            <person name="Hochenegger N."/>
            <person name="Mach R.L."/>
            <person name="Mach-Aigner A.R."/>
            <person name="Javad Rahimi M."/>
            <person name="Salim K.A."/>
            <person name="Chan C.M."/>
            <person name="Lim L.B.L."/>
            <person name="Cai F."/>
            <person name="Druzhinina I.S."/>
            <person name="U'Ren J.M."/>
            <person name="Derntl C."/>
        </authorList>
    </citation>
    <scope>NUCLEOTIDE SEQUENCE</scope>
    <source>
        <strain evidence="4">TUCIM 5799</strain>
    </source>
</reference>
<name>A0A9P9WHL3_9PEZI</name>
<dbReference type="OrthoDB" id="3557178at2759"/>
<dbReference type="PROSITE" id="PS51257">
    <property type="entry name" value="PROKAR_LIPOPROTEIN"/>
    <property type="match status" value="1"/>
</dbReference>
<dbReference type="AlphaFoldDB" id="A0A9P9WHL3"/>
<gene>
    <name evidence="4" type="ORF">JX265_008812</name>
</gene>
<sequence length="270" mass="27351">MAARLVAVFLLSASCTAQSSTTATTPATSVPDLEDPAFIGYYVAPTTVQRLAAGSGSSWVTSGKYAGDCSETSDCVFATACAGETAQYNNGGSVVCSNGLSCVAFTIFQSSPGGLPSATNIGCRAAWVANTVYRELPSTVTSTVTSSSTLSASETENAKSVSSTTAGTTQPASSAGNSGGSGSNAWIAGAVIGPIAAVALIGLLICFFARRKQKIKGMPAGSTPPQAANAGYYYPTPTGSPSNFSELHSEHKHLPQEMAAYQTAAELPTR</sequence>
<dbReference type="Proteomes" id="UP000829685">
    <property type="component" value="Unassembled WGS sequence"/>
</dbReference>
<feature type="signal peptide" evidence="3">
    <location>
        <begin position="1"/>
        <end position="17"/>
    </location>
</feature>
<keyword evidence="2" id="KW-0472">Membrane</keyword>
<keyword evidence="2" id="KW-0812">Transmembrane</keyword>
<dbReference type="CDD" id="cd12087">
    <property type="entry name" value="TM_EGFR-like"/>
    <property type="match status" value="1"/>
</dbReference>
<evidence type="ECO:0000313" key="5">
    <source>
        <dbReference type="Proteomes" id="UP000829685"/>
    </source>
</evidence>
<organism evidence="4 5">
    <name type="scientific">Neoarthrinium moseri</name>
    <dbReference type="NCBI Taxonomy" id="1658444"/>
    <lineage>
        <taxon>Eukaryota</taxon>
        <taxon>Fungi</taxon>
        <taxon>Dikarya</taxon>
        <taxon>Ascomycota</taxon>
        <taxon>Pezizomycotina</taxon>
        <taxon>Sordariomycetes</taxon>
        <taxon>Xylariomycetidae</taxon>
        <taxon>Amphisphaeriales</taxon>
        <taxon>Apiosporaceae</taxon>
        <taxon>Neoarthrinium</taxon>
    </lineage>
</organism>